<organism evidence="1">
    <name type="scientific">marine metagenome</name>
    <dbReference type="NCBI Taxonomy" id="408172"/>
    <lineage>
        <taxon>unclassified sequences</taxon>
        <taxon>metagenomes</taxon>
        <taxon>ecological metagenomes</taxon>
    </lineage>
</organism>
<dbReference type="AlphaFoldDB" id="A0A383AVE8"/>
<dbReference type="EMBL" id="UINC01195125">
    <property type="protein sequence ID" value="SVE11543.1"/>
    <property type="molecule type" value="Genomic_DNA"/>
</dbReference>
<accession>A0A383AVE8</accession>
<name>A0A383AVE8_9ZZZZ</name>
<evidence type="ECO:0000313" key="1">
    <source>
        <dbReference type="EMBL" id="SVE11543.1"/>
    </source>
</evidence>
<protein>
    <submittedName>
        <fullName evidence="1">Uncharacterized protein</fullName>
    </submittedName>
</protein>
<gene>
    <name evidence="1" type="ORF">METZ01_LOCUS464397</name>
</gene>
<proteinExistence type="predicted"/>
<reference evidence="1" key="1">
    <citation type="submission" date="2018-05" db="EMBL/GenBank/DDBJ databases">
        <authorList>
            <person name="Lanie J.A."/>
            <person name="Ng W.-L."/>
            <person name="Kazmierczak K.M."/>
            <person name="Andrzejewski T.M."/>
            <person name="Davidsen T.M."/>
            <person name="Wayne K.J."/>
            <person name="Tettelin H."/>
            <person name="Glass J.I."/>
            <person name="Rusch D."/>
            <person name="Podicherti R."/>
            <person name="Tsui H.-C.T."/>
            <person name="Winkler M.E."/>
        </authorList>
    </citation>
    <scope>NUCLEOTIDE SEQUENCE</scope>
</reference>
<sequence>AALSAANIRGDIKNYSAEIYNIAGKHDMGFVLPTE</sequence>
<feature type="non-terminal residue" evidence="1">
    <location>
        <position position="1"/>
    </location>
</feature>